<evidence type="ECO:0000256" key="5">
    <source>
        <dbReference type="ARBA" id="ARBA00021528"/>
    </source>
</evidence>
<evidence type="ECO:0000256" key="6">
    <source>
        <dbReference type="ARBA" id="ARBA00022679"/>
    </source>
</evidence>
<dbReference type="SUPFAM" id="SSF53659">
    <property type="entry name" value="Isocitrate/Isopropylmalate dehydrogenase-like"/>
    <property type="match status" value="1"/>
</dbReference>
<dbReference type="InterPro" id="IPR050500">
    <property type="entry name" value="Phos_Acetyltrans/Butyryltrans"/>
</dbReference>
<sequence length="324" mass="35426">MKVFEKLKEVALEKKRTIILPEGKDKRVLQAAARLQADGYANVQIAGKTKEILTSAQENEIDLGKVTIIDMETFPQLDQMANDLVKLRHGKVNIDEAYELLKTPPYFGTMMVYEGWSDGMVSGATHSTADTVRPALQIIKTKPGMTRVSGAMIMERDEEKYIFADCAINIDPDSETLAEIAFQSAQTARMVNLDPKIAMLSFSTKGSAKGPMVEKVQKAVKIMHAEHPEIMCDGELQFDAAFVPKIGKAKAPDSKVAGQANVFIFPELQSGNIGYKIAERLGNFQAIGPVLQGLAAPINDLSRGCSTEDIYLLSILTAAQANME</sequence>
<dbReference type="InterPro" id="IPR042113">
    <property type="entry name" value="P_AcTrfase_dom1"/>
</dbReference>
<dbReference type="InterPro" id="IPR004614">
    <property type="entry name" value="P_AcTrfase"/>
</dbReference>
<evidence type="ECO:0000256" key="8">
    <source>
        <dbReference type="ARBA" id="ARBA00031108"/>
    </source>
</evidence>
<accession>A0A2Z6TS86</accession>
<dbReference type="Gene3D" id="3.40.50.10950">
    <property type="match status" value="1"/>
</dbReference>
<dbReference type="GO" id="GO:0008959">
    <property type="term" value="F:phosphate acetyltransferase activity"/>
    <property type="evidence" value="ECO:0007669"/>
    <property type="project" value="UniProtKB-EC"/>
</dbReference>
<comment type="catalytic activity">
    <reaction evidence="1">
        <text>acetyl-CoA + phosphate = acetyl phosphate + CoA</text>
        <dbReference type="Rhea" id="RHEA:19521"/>
        <dbReference type="ChEBI" id="CHEBI:22191"/>
        <dbReference type="ChEBI" id="CHEBI:43474"/>
        <dbReference type="ChEBI" id="CHEBI:57287"/>
        <dbReference type="ChEBI" id="CHEBI:57288"/>
        <dbReference type="EC" id="2.3.1.8"/>
    </reaction>
</comment>
<reference evidence="11" key="1">
    <citation type="submission" date="2018-03" db="EMBL/GenBank/DDBJ databases">
        <title>New taxa in the Lactobacillus gasseri group.</title>
        <authorList>
            <person name="Tanizawa Y."/>
            <person name="Tohno M."/>
            <person name="Endo A."/>
            <person name="Arita M."/>
        </authorList>
    </citation>
    <scope>NUCLEOTIDE SEQUENCE [LARGE SCALE GENOMIC DNA]</scope>
    <source>
        <strain evidence="11">DSM 24759</strain>
    </source>
</reference>
<dbReference type="Proteomes" id="UP000257317">
    <property type="component" value="Unassembled WGS sequence"/>
</dbReference>
<dbReference type="PANTHER" id="PTHR43356">
    <property type="entry name" value="PHOSPHATE ACETYLTRANSFERASE"/>
    <property type="match status" value="1"/>
</dbReference>
<evidence type="ECO:0000313" key="10">
    <source>
        <dbReference type="EMBL" id="GBG04569.1"/>
    </source>
</evidence>
<evidence type="ECO:0000259" key="9">
    <source>
        <dbReference type="Pfam" id="PF01515"/>
    </source>
</evidence>
<dbReference type="Pfam" id="PF01515">
    <property type="entry name" value="PTA_PTB"/>
    <property type="match status" value="1"/>
</dbReference>
<evidence type="ECO:0000256" key="7">
    <source>
        <dbReference type="ARBA" id="ARBA00023315"/>
    </source>
</evidence>
<keyword evidence="6" id="KW-0808">Transferase</keyword>
<dbReference type="NCBIfam" id="TIGR00651">
    <property type="entry name" value="pta"/>
    <property type="match status" value="1"/>
</dbReference>
<evidence type="ECO:0000256" key="3">
    <source>
        <dbReference type="ARBA" id="ARBA00005656"/>
    </source>
</evidence>
<keyword evidence="7" id="KW-0012">Acyltransferase</keyword>
<dbReference type="AlphaFoldDB" id="A0A2Z6TS86"/>
<keyword evidence="11" id="KW-1185">Reference proteome</keyword>
<name>A0A2Z6TS86_9LACO</name>
<dbReference type="InterPro" id="IPR002505">
    <property type="entry name" value="PTA_PTB"/>
</dbReference>
<evidence type="ECO:0000313" key="11">
    <source>
        <dbReference type="Proteomes" id="UP000257317"/>
    </source>
</evidence>
<dbReference type="PIRSF" id="PIRSF000428">
    <property type="entry name" value="P_Ac_trans"/>
    <property type="match status" value="1"/>
</dbReference>
<dbReference type="NCBIfam" id="NF007233">
    <property type="entry name" value="PRK09653.1"/>
    <property type="match status" value="1"/>
</dbReference>
<comment type="pathway">
    <text evidence="2">Metabolic intermediate biosynthesis; acetyl-CoA biosynthesis; acetyl-CoA from acetate: step 2/2.</text>
</comment>
<comment type="similarity">
    <text evidence="3">Belongs to the phosphate acetyltransferase and butyryltransferase family.</text>
</comment>
<comment type="caution">
    <text evidence="10">The sequence shown here is derived from an EMBL/GenBank/DDBJ whole genome shotgun (WGS) entry which is preliminary data.</text>
</comment>
<dbReference type="PANTHER" id="PTHR43356:SF3">
    <property type="entry name" value="PHOSPHATE ACETYLTRANSFERASE"/>
    <property type="match status" value="1"/>
</dbReference>
<feature type="domain" description="Phosphate acetyl/butaryl transferase" evidence="9">
    <location>
        <begin position="3"/>
        <end position="318"/>
    </location>
</feature>
<evidence type="ECO:0000256" key="4">
    <source>
        <dbReference type="ARBA" id="ARBA00012707"/>
    </source>
</evidence>
<dbReference type="InterPro" id="IPR042112">
    <property type="entry name" value="P_AcTrfase_dom2"/>
</dbReference>
<dbReference type="EMBL" id="BFBY01000003">
    <property type="protein sequence ID" value="GBG04569.1"/>
    <property type="molecule type" value="Genomic_DNA"/>
</dbReference>
<dbReference type="InterPro" id="IPR012147">
    <property type="entry name" value="P_Ac_Bu_trans"/>
</dbReference>
<gene>
    <name evidence="10" type="primary">pta</name>
    <name evidence="10" type="ORF">LrDSM24759_04830</name>
</gene>
<evidence type="ECO:0000256" key="1">
    <source>
        <dbReference type="ARBA" id="ARBA00000705"/>
    </source>
</evidence>
<dbReference type="EC" id="2.3.1.8" evidence="4"/>
<evidence type="ECO:0000256" key="2">
    <source>
        <dbReference type="ARBA" id="ARBA00004989"/>
    </source>
</evidence>
<organism evidence="10 11">
    <name type="scientific">Lactobacillus rodentium</name>
    <dbReference type="NCBI Taxonomy" id="947835"/>
    <lineage>
        <taxon>Bacteria</taxon>
        <taxon>Bacillati</taxon>
        <taxon>Bacillota</taxon>
        <taxon>Bacilli</taxon>
        <taxon>Lactobacillales</taxon>
        <taxon>Lactobacillaceae</taxon>
        <taxon>Lactobacillus</taxon>
    </lineage>
</organism>
<proteinExistence type="inferred from homology"/>
<protein>
    <recommendedName>
        <fullName evidence="5">Phosphate acetyltransferase</fullName>
        <ecNumber evidence="4">2.3.1.8</ecNumber>
    </recommendedName>
    <alternativeName>
        <fullName evidence="8">Phosphotransacetylase</fullName>
    </alternativeName>
</protein>
<dbReference type="OrthoDB" id="9805787at2"/>
<dbReference type="Gene3D" id="3.40.50.10750">
    <property type="entry name" value="Isocitrate/Isopropylmalate dehydrogenase-like"/>
    <property type="match status" value="1"/>
</dbReference>
<dbReference type="RefSeq" id="WP_117117918.1">
    <property type="nucleotide sequence ID" value="NZ_BFBY01000003.1"/>
</dbReference>